<accession>A0ACC1SMT1</accession>
<evidence type="ECO:0000313" key="2">
    <source>
        <dbReference type="Proteomes" id="UP001148662"/>
    </source>
</evidence>
<dbReference type="Proteomes" id="UP001148662">
    <property type="component" value="Unassembled WGS sequence"/>
</dbReference>
<keyword evidence="2" id="KW-1185">Reference proteome</keyword>
<organism evidence="1 2">
    <name type="scientific">Phlebia brevispora</name>
    <dbReference type="NCBI Taxonomy" id="194682"/>
    <lineage>
        <taxon>Eukaryota</taxon>
        <taxon>Fungi</taxon>
        <taxon>Dikarya</taxon>
        <taxon>Basidiomycota</taxon>
        <taxon>Agaricomycotina</taxon>
        <taxon>Agaricomycetes</taxon>
        <taxon>Polyporales</taxon>
        <taxon>Meruliaceae</taxon>
        <taxon>Phlebia</taxon>
    </lineage>
</organism>
<evidence type="ECO:0000313" key="1">
    <source>
        <dbReference type="EMBL" id="KAJ3543023.1"/>
    </source>
</evidence>
<protein>
    <submittedName>
        <fullName evidence="1">Uncharacterized protein</fullName>
    </submittedName>
</protein>
<name>A0ACC1SMT1_9APHY</name>
<proteinExistence type="predicted"/>
<comment type="caution">
    <text evidence="1">The sequence shown here is derived from an EMBL/GenBank/DDBJ whole genome shotgun (WGS) entry which is preliminary data.</text>
</comment>
<reference evidence="1" key="1">
    <citation type="submission" date="2022-07" db="EMBL/GenBank/DDBJ databases">
        <title>Genome Sequence of Phlebia brevispora.</title>
        <authorList>
            <person name="Buettner E."/>
        </authorList>
    </citation>
    <scope>NUCLEOTIDE SEQUENCE</scope>
    <source>
        <strain evidence="1">MPL23</strain>
    </source>
</reference>
<dbReference type="EMBL" id="JANHOG010001141">
    <property type="protein sequence ID" value="KAJ3543023.1"/>
    <property type="molecule type" value="Genomic_DNA"/>
</dbReference>
<gene>
    <name evidence="1" type="ORF">NM688_g5907</name>
</gene>
<sequence length="242" mass="27653">MFVQRFNICWQDQSENETALVTCYMNGRNLNALPTYPSYYRCNWGVDLPENEIEYFKFPSVPNTDHDDLAEFTGPNRDLGCIQIDIHRTVPDSQGRTEGATLSTALSVGQDTNQYPRNLSMQRRQDQWRDSQAPEYVVPTHIDAEPCAVFRFVFRPEEVLIPRGIMQEPPPLIRFGARRYVDPSVREGPGPLRTEARSWNLITEGSGLPARPVSPENGRANRSQESRSFVHRTTYSGSLSKR</sequence>